<reference evidence="1" key="1">
    <citation type="submission" date="2021-01" db="EMBL/GenBank/DDBJ databases">
        <title>Genomic Encyclopedia of Type Strains, Phase IV (KMG-IV): sequencing the most valuable type-strain genomes for metagenomic binning, comparative biology and taxonomic classification.</title>
        <authorList>
            <person name="Goeker M."/>
        </authorList>
    </citation>
    <scope>NUCLEOTIDE SEQUENCE</scope>
    <source>
        <strain evidence="1">DSM 21943</strain>
    </source>
</reference>
<organism evidence="1 2">
    <name type="scientific">Shouchella xiaoxiensis</name>
    <dbReference type="NCBI Taxonomy" id="766895"/>
    <lineage>
        <taxon>Bacteria</taxon>
        <taxon>Bacillati</taxon>
        <taxon>Bacillota</taxon>
        <taxon>Bacilli</taxon>
        <taxon>Bacillales</taxon>
        <taxon>Bacillaceae</taxon>
        <taxon>Shouchella</taxon>
    </lineage>
</organism>
<keyword evidence="2" id="KW-1185">Reference proteome</keyword>
<gene>
    <name evidence="1" type="ORF">JOC54_002700</name>
</gene>
<evidence type="ECO:0000313" key="2">
    <source>
        <dbReference type="Proteomes" id="UP001179280"/>
    </source>
</evidence>
<dbReference type="EMBL" id="JAFBCV010000008">
    <property type="protein sequence ID" value="MBM7839420.1"/>
    <property type="molecule type" value="Genomic_DNA"/>
</dbReference>
<evidence type="ECO:0000313" key="1">
    <source>
        <dbReference type="EMBL" id="MBM7839420.1"/>
    </source>
</evidence>
<comment type="caution">
    <text evidence="1">The sequence shown here is derived from an EMBL/GenBank/DDBJ whole genome shotgun (WGS) entry which is preliminary data.</text>
</comment>
<proteinExistence type="predicted"/>
<name>A0ABS2SW09_9BACI</name>
<dbReference type="Proteomes" id="UP001179280">
    <property type="component" value="Unassembled WGS sequence"/>
</dbReference>
<protein>
    <submittedName>
        <fullName evidence="1">Uncharacterized protein</fullName>
    </submittedName>
</protein>
<sequence length="55" mass="6412">MGNKGENDMNTLVSKQFNPLDSKKKALLKKFIGKNSSEIDFNKVRDSWKYDKDLF</sequence>
<accession>A0ABS2SW09</accession>